<reference evidence="4" key="1">
    <citation type="submission" date="2020-03" db="EMBL/GenBank/DDBJ databases">
        <title>Draft Genome Sequence of Cylindrodendrum hubeiense.</title>
        <authorList>
            <person name="Buettner E."/>
            <person name="Kellner H."/>
        </authorList>
    </citation>
    <scope>NUCLEOTIDE SEQUENCE</scope>
    <source>
        <strain evidence="4">IHI 201604</strain>
    </source>
</reference>
<dbReference type="SUPFAM" id="SSF52540">
    <property type="entry name" value="P-loop containing nucleoside triphosphate hydrolases"/>
    <property type="match status" value="2"/>
</dbReference>
<dbReference type="Pfam" id="PF24883">
    <property type="entry name" value="NPHP3_N"/>
    <property type="match status" value="1"/>
</dbReference>
<gene>
    <name evidence="4" type="ORF">G7Z17_g7618</name>
</gene>
<dbReference type="Gene3D" id="3.40.50.300">
    <property type="entry name" value="P-loop containing nucleotide triphosphate hydrolases"/>
    <property type="match status" value="1"/>
</dbReference>
<protein>
    <recommendedName>
        <fullName evidence="6">NACHT domain-containing protein</fullName>
    </recommendedName>
</protein>
<feature type="domain" description="Nephrocystin 3-like N-terminal" evidence="3">
    <location>
        <begin position="245"/>
        <end position="386"/>
    </location>
</feature>
<dbReference type="InterPro" id="IPR027417">
    <property type="entry name" value="P-loop_NTPase"/>
</dbReference>
<evidence type="ECO:0000259" key="3">
    <source>
        <dbReference type="Pfam" id="PF24883"/>
    </source>
</evidence>
<organism evidence="4 5">
    <name type="scientific">Cylindrodendrum hubeiense</name>
    <dbReference type="NCBI Taxonomy" id="595255"/>
    <lineage>
        <taxon>Eukaryota</taxon>
        <taxon>Fungi</taxon>
        <taxon>Dikarya</taxon>
        <taxon>Ascomycota</taxon>
        <taxon>Pezizomycotina</taxon>
        <taxon>Sordariomycetes</taxon>
        <taxon>Hypocreomycetidae</taxon>
        <taxon>Hypocreales</taxon>
        <taxon>Nectriaceae</taxon>
        <taxon>Cylindrodendrum</taxon>
    </lineage>
</organism>
<dbReference type="Gene3D" id="1.20.120.1020">
    <property type="entry name" value="Prion-inhibition and propagation, HeLo domain"/>
    <property type="match status" value="1"/>
</dbReference>
<dbReference type="OrthoDB" id="443402at2759"/>
<dbReference type="PANTHER" id="PTHR10039">
    <property type="entry name" value="AMELOGENIN"/>
    <property type="match status" value="1"/>
</dbReference>
<dbReference type="AlphaFoldDB" id="A0A9P5L9R7"/>
<comment type="caution">
    <text evidence="4">The sequence shown here is derived from an EMBL/GenBank/DDBJ whole genome shotgun (WGS) entry which is preliminary data.</text>
</comment>
<dbReference type="Proteomes" id="UP000722485">
    <property type="component" value="Unassembled WGS sequence"/>
</dbReference>
<dbReference type="PANTHER" id="PTHR10039:SF5">
    <property type="entry name" value="NACHT DOMAIN-CONTAINING PROTEIN"/>
    <property type="match status" value="1"/>
</dbReference>
<dbReference type="InterPro" id="IPR056884">
    <property type="entry name" value="NPHP3-like_N"/>
</dbReference>
<evidence type="ECO:0000256" key="1">
    <source>
        <dbReference type="ARBA" id="ARBA00022737"/>
    </source>
</evidence>
<dbReference type="InterPro" id="IPR029498">
    <property type="entry name" value="HeLo_dom"/>
</dbReference>
<accession>A0A9P5L9R7</accession>
<keyword evidence="5" id="KW-1185">Reference proteome</keyword>
<feature type="domain" description="Prion-inhibition and propagation HeLo" evidence="2">
    <location>
        <begin position="4"/>
        <end position="165"/>
    </location>
</feature>
<keyword evidence="1" id="KW-0677">Repeat</keyword>
<evidence type="ECO:0000259" key="2">
    <source>
        <dbReference type="Pfam" id="PF14479"/>
    </source>
</evidence>
<name>A0A9P5L9R7_9HYPO</name>
<sequence length="407" mass="46149">MALDSRGLGRDYEILSTKFDIERTLLLQWARRTNLLRPDRGTDYDRRLNDPTTQSSVSSILCCIRLLLGDETSLSQRYGLEQCTDVLMTNHTSSVSGPLRDKFIREFKAFSQRVDQRNQKANWPTKFKWVIRDKKRFEGLVMEMAYFTTKLNETLPTTTEITSSLALTEGDLEGMPLNDLQLILEATTGQRVIGTQNAIDKICQEHILRKLWFRTMDDREQDLAPAHVKTLDWALEPPTDEFEWDNLAHWLQSGSGIYWISGKAGSGKSTLMKHLIHKLQTQNLLAAWASGPCTLASFFFWNLGTADQKTQEGLSKTLLYQVLSRNRDLINVAFPTMWKDILYTGHDVNPPSPSETKYAFKVLVENSAGVGKICFFIDGLDELSSPVGQFQIASPPSKTCQSFSCIT</sequence>
<dbReference type="Pfam" id="PF14479">
    <property type="entry name" value="HeLo"/>
    <property type="match status" value="1"/>
</dbReference>
<evidence type="ECO:0008006" key="6">
    <source>
        <dbReference type="Google" id="ProtNLM"/>
    </source>
</evidence>
<dbReference type="InterPro" id="IPR038305">
    <property type="entry name" value="HeLo_sf"/>
</dbReference>
<evidence type="ECO:0000313" key="4">
    <source>
        <dbReference type="EMBL" id="KAF7547588.1"/>
    </source>
</evidence>
<evidence type="ECO:0000313" key="5">
    <source>
        <dbReference type="Proteomes" id="UP000722485"/>
    </source>
</evidence>
<proteinExistence type="predicted"/>
<dbReference type="EMBL" id="JAANBB010000174">
    <property type="protein sequence ID" value="KAF7547588.1"/>
    <property type="molecule type" value="Genomic_DNA"/>
</dbReference>